<organism evidence="1 2">
    <name type="scientific">Novosphingobium bradum</name>
    <dbReference type="NCBI Taxonomy" id="1737444"/>
    <lineage>
        <taxon>Bacteria</taxon>
        <taxon>Pseudomonadati</taxon>
        <taxon>Pseudomonadota</taxon>
        <taxon>Alphaproteobacteria</taxon>
        <taxon>Sphingomonadales</taxon>
        <taxon>Sphingomonadaceae</taxon>
        <taxon>Novosphingobium</taxon>
    </lineage>
</organism>
<gene>
    <name evidence="1" type="ORF">ACFOD9_02830</name>
</gene>
<evidence type="ECO:0000313" key="1">
    <source>
        <dbReference type="EMBL" id="MFC3173181.1"/>
    </source>
</evidence>
<dbReference type="EMBL" id="JBHRTQ010000003">
    <property type="protein sequence ID" value="MFC3173181.1"/>
    <property type="molecule type" value="Genomic_DNA"/>
</dbReference>
<name>A0ABV7IQR1_9SPHN</name>
<protein>
    <recommendedName>
        <fullName evidence="3">Lipoprotein</fullName>
    </recommendedName>
</protein>
<sequence length="196" mass="19783">MNWPDPASSPAETRRRAQRIARRAGTLALGCALLAGCATNGQYPSLAKGPSELASEGRIRGCGNMAAPPVPVATVPVAPAPAPAPADLTGRLVEITAEARAAHESFASQRARVAGLAGAGAARGSDGWAVAQVALAELSSARSSTALALTELDRLYVAQRVDGGDGQAIAAVRDQVTAWVADEDAVLAGLVGRLGN</sequence>
<dbReference type="Proteomes" id="UP001595604">
    <property type="component" value="Unassembled WGS sequence"/>
</dbReference>
<reference evidence="2" key="1">
    <citation type="journal article" date="2019" name="Int. J. Syst. Evol. Microbiol.">
        <title>The Global Catalogue of Microorganisms (GCM) 10K type strain sequencing project: providing services to taxonomists for standard genome sequencing and annotation.</title>
        <authorList>
            <consortium name="The Broad Institute Genomics Platform"/>
            <consortium name="The Broad Institute Genome Sequencing Center for Infectious Disease"/>
            <person name="Wu L."/>
            <person name="Ma J."/>
        </authorList>
    </citation>
    <scope>NUCLEOTIDE SEQUENCE [LARGE SCALE GENOMIC DNA]</scope>
    <source>
        <strain evidence="2">KCTC 42984</strain>
    </source>
</reference>
<dbReference type="RefSeq" id="WP_379508571.1">
    <property type="nucleotide sequence ID" value="NZ_JBHRTQ010000003.1"/>
</dbReference>
<keyword evidence="2" id="KW-1185">Reference proteome</keyword>
<evidence type="ECO:0000313" key="2">
    <source>
        <dbReference type="Proteomes" id="UP001595604"/>
    </source>
</evidence>
<accession>A0ABV7IQR1</accession>
<comment type="caution">
    <text evidence="1">The sequence shown here is derived from an EMBL/GenBank/DDBJ whole genome shotgun (WGS) entry which is preliminary data.</text>
</comment>
<evidence type="ECO:0008006" key="3">
    <source>
        <dbReference type="Google" id="ProtNLM"/>
    </source>
</evidence>
<proteinExistence type="predicted"/>